<dbReference type="OrthoDB" id="10645798at2759"/>
<evidence type="ECO:0000313" key="2">
    <source>
        <dbReference type="EMBL" id="CAD7254966.1"/>
    </source>
</evidence>
<feature type="region of interest" description="Disordered" evidence="1">
    <location>
        <begin position="148"/>
        <end position="182"/>
    </location>
</feature>
<accession>A0A7R9AJ87</accession>
<feature type="compositionally biased region" description="Basic and acidic residues" evidence="1">
    <location>
        <begin position="28"/>
        <end position="44"/>
    </location>
</feature>
<dbReference type="EMBL" id="LR914462">
    <property type="protein sequence ID" value="CAD7254966.1"/>
    <property type="molecule type" value="Genomic_DNA"/>
</dbReference>
<reference evidence="2" key="1">
    <citation type="submission" date="2020-11" db="EMBL/GenBank/DDBJ databases">
        <authorList>
            <person name="Tran Van P."/>
        </authorList>
    </citation>
    <scope>NUCLEOTIDE SEQUENCE</scope>
</reference>
<evidence type="ECO:0000313" key="3">
    <source>
        <dbReference type="Proteomes" id="UP000677054"/>
    </source>
</evidence>
<feature type="region of interest" description="Disordered" evidence="1">
    <location>
        <begin position="1"/>
        <end position="44"/>
    </location>
</feature>
<dbReference type="Proteomes" id="UP000677054">
    <property type="component" value="Unassembled WGS sequence"/>
</dbReference>
<dbReference type="EMBL" id="CAJPEV010014944">
    <property type="protein sequence ID" value="CAG0907068.1"/>
    <property type="molecule type" value="Genomic_DNA"/>
</dbReference>
<feature type="compositionally biased region" description="Basic residues" evidence="1">
    <location>
        <begin position="1"/>
        <end position="17"/>
    </location>
</feature>
<protein>
    <submittedName>
        <fullName evidence="2">Uncharacterized protein</fullName>
    </submittedName>
</protein>
<name>A0A7R9AJ87_9CRUS</name>
<sequence length="182" mass="20428">MSTKGGKTKGPRERRPKNAVPPNAKPKGSRDGNAARRLKAEVPAEVPAERKVNWTEGLITEEVDPEEVLQRLQKKNAVDFLDDILNDVVTFSDSEEETPEDGKRKQSTLDDVKWQCIRHVDYFRMLDWVSNGRSDDMDQAKDLLFRQDDELDGKFDDDTNATDEQKAERTASGPPAAGASLD</sequence>
<gene>
    <name evidence="2" type="ORF">DSTB1V02_LOCUS14712</name>
</gene>
<keyword evidence="3" id="KW-1185">Reference proteome</keyword>
<organism evidence="2">
    <name type="scientific">Darwinula stevensoni</name>
    <dbReference type="NCBI Taxonomy" id="69355"/>
    <lineage>
        <taxon>Eukaryota</taxon>
        <taxon>Metazoa</taxon>
        <taxon>Ecdysozoa</taxon>
        <taxon>Arthropoda</taxon>
        <taxon>Crustacea</taxon>
        <taxon>Oligostraca</taxon>
        <taxon>Ostracoda</taxon>
        <taxon>Podocopa</taxon>
        <taxon>Podocopida</taxon>
        <taxon>Darwinulocopina</taxon>
        <taxon>Darwinuloidea</taxon>
        <taxon>Darwinulidae</taxon>
        <taxon>Darwinula</taxon>
    </lineage>
</organism>
<proteinExistence type="predicted"/>
<evidence type="ECO:0000256" key="1">
    <source>
        <dbReference type="SAM" id="MobiDB-lite"/>
    </source>
</evidence>
<feature type="compositionally biased region" description="Basic and acidic residues" evidence="1">
    <location>
        <begin position="148"/>
        <end position="169"/>
    </location>
</feature>
<dbReference type="AlphaFoldDB" id="A0A7R9AJ87"/>